<name>A0ABS7ZPP4_9GAMM</name>
<evidence type="ECO:0000313" key="5">
    <source>
        <dbReference type="Proteomes" id="UP000714380"/>
    </source>
</evidence>
<dbReference type="InterPro" id="IPR000644">
    <property type="entry name" value="CBS_dom"/>
</dbReference>
<dbReference type="RefSeq" id="WP_225672652.1">
    <property type="nucleotide sequence ID" value="NZ_JAEDAH010000023.1"/>
</dbReference>
<proteinExistence type="predicted"/>
<evidence type="ECO:0000256" key="2">
    <source>
        <dbReference type="PROSITE-ProRule" id="PRU00703"/>
    </source>
</evidence>
<reference evidence="4 5" key="1">
    <citation type="submission" date="2020-12" db="EMBL/GenBank/DDBJ databases">
        <title>Novel Thalassolituus-related marine hydrocarbonoclastic bacteria mediated algae-derived hydrocarbons mineralization in twilight zone of the northern South China Sea.</title>
        <authorList>
            <person name="Dong C."/>
        </authorList>
    </citation>
    <scope>NUCLEOTIDE SEQUENCE [LARGE SCALE GENOMIC DNA]</scope>
    <source>
        <strain evidence="4 5">IMCC1826</strain>
    </source>
</reference>
<dbReference type="EMBL" id="JAEDAH010000023">
    <property type="protein sequence ID" value="MCA6063047.1"/>
    <property type="molecule type" value="Genomic_DNA"/>
</dbReference>
<feature type="domain" description="CBS" evidence="3">
    <location>
        <begin position="8"/>
        <end position="64"/>
    </location>
</feature>
<dbReference type="InterPro" id="IPR051257">
    <property type="entry name" value="Diverse_CBS-Domain"/>
</dbReference>
<comment type="caution">
    <text evidence="4">The sequence shown here is derived from an EMBL/GenBank/DDBJ whole genome shotgun (WGS) entry which is preliminary data.</text>
</comment>
<evidence type="ECO:0000256" key="1">
    <source>
        <dbReference type="ARBA" id="ARBA00023122"/>
    </source>
</evidence>
<keyword evidence="5" id="KW-1185">Reference proteome</keyword>
<dbReference type="InterPro" id="IPR046342">
    <property type="entry name" value="CBS_dom_sf"/>
</dbReference>
<dbReference type="PANTHER" id="PTHR43080:SF2">
    <property type="entry name" value="CBS DOMAIN-CONTAINING PROTEIN"/>
    <property type="match status" value="1"/>
</dbReference>
<protein>
    <submittedName>
        <fullName evidence="4">CBS domain-containing protein</fullName>
    </submittedName>
</protein>
<dbReference type="Proteomes" id="UP000714380">
    <property type="component" value="Unassembled WGS sequence"/>
</dbReference>
<dbReference type="SMART" id="SM00116">
    <property type="entry name" value="CBS"/>
    <property type="match status" value="2"/>
</dbReference>
<evidence type="ECO:0000313" key="4">
    <source>
        <dbReference type="EMBL" id="MCA6063047.1"/>
    </source>
</evidence>
<dbReference type="PROSITE" id="PS51371">
    <property type="entry name" value="CBS"/>
    <property type="match status" value="2"/>
</dbReference>
<dbReference type="Gene3D" id="3.10.580.10">
    <property type="entry name" value="CBS-domain"/>
    <property type="match status" value="1"/>
</dbReference>
<accession>A0ABS7ZPP4</accession>
<dbReference type="Pfam" id="PF00571">
    <property type="entry name" value="CBS"/>
    <property type="match status" value="2"/>
</dbReference>
<organism evidence="4 5">
    <name type="scientific">Thalassolituus marinus</name>
    <dbReference type="NCBI Taxonomy" id="671053"/>
    <lineage>
        <taxon>Bacteria</taxon>
        <taxon>Pseudomonadati</taxon>
        <taxon>Pseudomonadota</taxon>
        <taxon>Gammaproteobacteria</taxon>
        <taxon>Oceanospirillales</taxon>
        <taxon>Oceanospirillaceae</taxon>
        <taxon>Thalassolituus</taxon>
    </lineage>
</organism>
<sequence>MKLVQDLMTRTLLTHTPEDTLQAVEKTMAEHQIRHIPVVNSDGQIAGLLSQKEFLAEAFRITDKFGAHNLQTYLAKTPISQCMKKEVATVAPDMPLAEAGKLLKEKRHACLLVSADGQHLDGMLTSRDFVRLAINLLEQ</sequence>
<dbReference type="PANTHER" id="PTHR43080">
    <property type="entry name" value="CBS DOMAIN-CONTAINING PROTEIN CBSX3, MITOCHONDRIAL"/>
    <property type="match status" value="1"/>
</dbReference>
<gene>
    <name evidence="4" type="ORF">I9W95_05440</name>
</gene>
<dbReference type="SUPFAM" id="SSF54631">
    <property type="entry name" value="CBS-domain pair"/>
    <property type="match status" value="1"/>
</dbReference>
<evidence type="ECO:0000259" key="3">
    <source>
        <dbReference type="PROSITE" id="PS51371"/>
    </source>
</evidence>
<feature type="domain" description="CBS" evidence="3">
    <location>
        <begin position="83"/>
        <end position="139"/>
    </location>
</feature>
<keyword evidence="1 2" id="KW-0129">CBS domain</keyword>